<dbReference type="EMBL" id="PGGM01000015">
    <property type="protein sequence ID" value="PSH60899.1"/>
    <property type="molecule type" value="Genomic_DNA"/>
</dbReference>
<feature type="region of interest" description="Disordered" evidence="1">
    <location>
        <begin position="26"/>
        <end position="46"/>
    </location>
</feature>
<keyword evidence="2" id="KW-0732">Signal</keyword>
<evidence type="ECO:0000256" key="2">
    <source>
        <dbReference type="SAM" id="SignalP"/>
    </source>
</evidence>
<sequence length="108" mass="11531">MRNRPAISTAALAALFLSVVATASGQTLQQPAQPPQKLDPGECGAAGRGCASDREKEYMHLGYKLLPQSSSSAIATYAHACATKPEWRNDCEKNATLILQRLGLTTED</sequence>
<keyword evidence="4" id="KW-1185">Reference proteome</keyword>
<protein>
    <submittedName>
        <fullName evidence="3">Uncharacterized protein</fullName>
    </submittedName>
</protein>
<evidence type="ECO:0000313" key="3">
    <source>
        <dbReference type="EMBL" id="PSH60899.1"/>
    </source>
</evidence>
<feature type="signal peptide" evidence="2">
    <location>
        <begin position="1"/>
        <end position="23"/>
    </location>
</feature>
<dbReference type="OrthoDB" id="8116951at2"/>
<dbReference type="Proteomes" id="UP000241764">
    <property type="component" value="Unassembled WGS sequence"/>
</dbReference>
<organism evidence="3 4">
    <name type="scientific">Phyllobacterium sophorae</name>
    <dbReference type="NCBI Taxonomy" id="1520277"/>
    <lineage>
        <taxon>Bacteria</taxon>
        <taxon>Pseudomonadati</taxon>
        <taxon>Pseudomonadota</taxon>
        <taxon>Alphaproteobacteria</taxon>
        <taxon>Hyphomicrobiales</taxon>
        <taxon>Phyllobacteriaceae</taxon>
        <taxon>Phyllobacterium</taxon>
    </lineage>
</organism>
<evidence type="ECO:0000256" key="1">
    <source>
        <dbReference type="SAM" id="MobiDB-lite"/>
    </source>
</evidence>
<gene>
    <name evidence="3" type="ORF">CU103_25385</name>
</gene>
<feature type="chain" id="PRO_5015189291" evidence="2">
    <location>
        <begin position="24"/>
        <end position="108"/>
    </location>
</feature>
<name>A0A2P7B387_9HYPH</name>
<comment type="caution">
    <text evidence="3">The sequence shown here is derived from an EMBL/GenBank/DDBJ whole genome shotgun (WGS) entry which is preliminary data.</text>
</comment>
<reference evidence="4" key="1">
    <citation type="submission" date="2017-11" db="EMBL/GenBank/DDBJ databases">
        <authorList>
            <person name="Kuznetsova I."/>
            <person name="Sazanova A."/>
            <person name="Chirak E."/>
            <person name="Safronova V."/>
            <person name="Willems A."/>
        </authorList>
    </citation>
    <scope>NUCLEOTIDE SEQUENCE [LARGE SCALE GENOMIC DNA]</scope>
    <source>
        <strain evidence="4">CCBAU 03422</strain>
    </source>
</reference>
<accession>A0A2P7B387</accession>
<dbReference type="RefSeq" id="WP_106666808.1">
    <property type="nucleotide sequence ID" value="NZ_PGGM01000015.1"/>
</dbReference>
<evidence type="ECO:0000313" key="4">
    <source>
        <dbReference type="Proteomes" id="UP000241764"/>
    </source>
</evidence>
<dbReference type="AlphaFoldDB" id="A0A2P7B387"/>
<proteinExistence type="predicted"/>